<keyword evidence="3" id="KW-1185">Reference proteome</keyword>
<organism evidence="2 3">
    <name type="scientific">Chondromyces apiculatus DSM 436</name>
    <dbReference type="NCBI Taxonomy" id="1192034"/>
    <lineage>
        <taxon>Bacteria</taxon>
        <taxon>Pseudomonadati</taxon>
        <taxon>Myxococcota</taxon>
        <taxon>Polyangia</taxon>
        <taxon>Polyangiales</taxon>
        <taxon>Polyangiaceae</taxon>
        <taxon>Chondromyces</taxon>
    </lineage>
</organism>
<sequence length="415" mass="42482">MRFLRSSPLALPVLFLCAGYVGVTACSALGVTNEGFGASSSTGGGEGGAGGGEIDLTTSSTGTGAGGPLTEEPPCEGMDPNADNDGDGVTGAAGDCNDCTTQMNPGAMDYPGNSIDEDCNGFVDDDPANCDTGLPVAADARTGARAMDFCKDSDGTSWGVVSAEWVTADGQPLNSNYAAGVGVLSGFGPAVQPQAGQRLLALSSGAARQPSDSGYQSPSGYVKGYTSGAPPGYPKESPACPGVQTGIPYDSAGLRVTVKTPTNAKSLRFNLNFYTYEFPVYVCSQYNDFFVAMLSPQLSGTPDGNISFDSQGNTISVNAGFLQVCHAQQAGGQNYPCPLGAGQLSGTGFDDFTNSAATAWLQTTAPIENPGSNIELHFTIWDSGDGDLDSTVLLDNFAFEAIETTTETQPVPPPE</sequence>
<feature type="compositionally biased region" description="Gly residues" evidence="1">
    <location>
        <begin position="42"/>
        <end position="53"/>
    </location>
</feature>
<feature type="region of interest" description="Disordered" evidence="1">
    <location>
        <begin position="39"/>
        <end position="89"/>
    </location>
</feature>
<dbReference type="OrthoDB" id="5509722at2"/>
<dbReference type="Proteomes" id="UP000019678">
    <property type="component" value="Unassembled WGS sequence"/>
</dbReference>
<evidence type="ECO:0000313" key="3">
    <source>
        <dbReference type="Proteomes" id="UP000019678"/>
    </source>
</evidence>
<dbReference type="RefSeq" id="WP_052373974.1">
    <property type="nucleotide sequence ID" value="NZ_ASRX01000003.1"/>
</dbReference>
<gene>
    <name evidence="2" type="ORF">CAP_4014</name>
</gene>
<reference evidence="2 3" key="1">
    <citation type="submission" date="2013-05" db="EMBL/GenBank/DDBJ databases">
        <title>Genome assembly of Chondromyces apiculatus DSM 436.</title>
        <authorList>
            <person name="Sharma G."/>
            <person name="Khatri I."/>
            <person name="Kaur C."/>
            <person name="Mayilraj S."/>
            <person name="Subramanian S."/>
        </authorList>
    </citation>
    <scope>NUCLEOTIDE SEQUENCE [LARGE SCALE GENOMIC DNA]</scope>
    <source>
        <strain evidence="2 3">DSM 436</strain>
    </source>
</reference>
<accession>A0A017TI26</accession>
<dbReference type="PROSITE" id="PS51257">
    <property type="entry name" value="PROKAR_LIPOPROTEIN"/>
    <property type="match status" value="1"/>
</dbReference>
<dbReference type="STRING" id="1192034.CAP_4014"/>
<protein>
    <submittedName>
        <fullName evidence="2">Uncharacterized protein</fullName>
    </submittedName>
</protein>
<comment type="caution">
    <text evidence="2">The sequence shown here is derived from an EMBL/GenBank/DDBJ whole genome shotgun (WGS) entry which is preliminary data.</text>
</comment>
<dbReference type="NCBIfam" id="NF038133">
    <property type="entry name" value="choice_anch_L"/>
    <property type="match status" value="1"/>
</dbReference>
<evidence type="ECO:0000256" key="1">
    <source>
        <dbReference type="SAM" id="MobiDB-lite"/>
    </source>
</evidence>
<name>A0A017TI26_9BACT</name>
<proteinExistence type="predicted"/>
<dbReference type="AlphaFoldDB" id="A0A017TI26"/>
<dbReference type="InterPro" id="IPR049804">
    <property type="entry name" value="Choice_anch_L"/>
</dbReference>
<evidence type="ECO:0000313" key="2">
    <source>
        <dbReference type="EMBL" id="EYF08485.1"/>
    </source>
</evidence>
<dbReference type="EMBL" id="ASRX01000003">
    <property type="protein sequence ID" value="EYF08485.1"/>
    <property type="molecule type" value="Genomic_DNA"/>
</dbReference>